<feature type="transmembrane region" description="Helical" evidence="1">
    <location>
        <begin position="15"/>
        <end position="37"/>
    </location>
</feature>
<dbReference type="AlphaFoldDB" id="A0AAE3XQ15"/>
<organism evidence="2 3">
    <name type="scientific">Aureibacter tunicatorum</name>
    <dbReference type="NCBI Taxonomy" id="866807"/>
    <lineage>
        <taxon>Bacteria</taxon>
        <taxon>Pseudomonadati</taxon>
        <taxon>Bacteroidota</taxon>
        <taxon>Cytophagia</taxon>
        <taxon>Cytophagales</taxon>
        <taxon>Persicobacteraceae</taxon>
        <taxon>Aureibacter</taxon>
    </lineage>
</organism>
<dbReference type="EMBL" id="JAVDQD010000005">
    <property type="protein sequence ID" value="MDR6240515.1"/>
    <property type="molecule type" value="Genomic_DNA"/>
</dbReference>
<feature type="transmembrane region" description="Helical" evidence="1">
    <location>
        <begin position="339"/>
        <end position="360"/>
    </location>
</feature>
<dbReference type="RefSeq" id="WP_309940519.1">
    <property type="nucleotide sequence ID" value="NZ_AP025306.1"/>
</dbReference>
<reference evidence="2" key="1">
    <citation type="submission" date="2023-07" db="EMBL/GenBank/DDBJ databases">
        <title>Genomic Encyclopedia of Type Strains, Phase IV (KMG-IV): sequencing the most valuable type-strain genomes for metagenomic binning, comparative biology and taxonomic classification.</title>
        <authorList>
            <person name="Goeker M."/>
        </authorList>
    </citation>
    <scope>NUCLEOTIDE SEQUENCE</scope>
    <source>
        <strain evidence="2">DSM 26174</strain>
    </source>
</reference>
<dbReference type="PANTHER" id="PTHR34219">
    <property type="entry name" value="IRON-REGULATED INNER MEMBRANE PROTEIN-RELATED"/>
    <property type="match status" value="1"/>
</dbReference>
<sequence>MINKKVRSLLFDIHLWLGLGASVILFLVCLSGTVLVFEDEVTRAFNQNVYYNTSSGQELLSREELYKTALAQGEKVMSISFYEDVNRSAAVRVFQEGSRRGKLLHMDRYTGEFLGQPSQALKDFFMFNFRMHRWLLLDTKIGRPIVGISTIIFVILSVSGLVLWLPRKFKKAQFRKGLRLKLNAGWKRINYDLHNTLGFYTLLILLIMSLSGLFWSFDWYRAGMYSFFGVERKKEQYAVQSNESDERLSLDKLAEISAKQLGYEGDLTFRFPKKKNEPYSISAKNPADLLDAYDRLTMNPYTGETIKADLFEGKHFGEKVMASIKAIHVGFIFGKLSKIIYFLSCLVATSLPITGFFMWLNRRKKKH</sequence>
<keyword evidence="1" id="KW-0472">Membrane</keyword>
<dbReference type="InterPro" id="IPR005625">
    <property type="entry name" value="PepSY-ass_TM"/>
</dbReference>
<evidence type="ECO:0000256" key="1">
    <source>
        <dbReference type="SAM" id="Phobius"/>
    </source>
</evidence>
<name>A0AAE3XQ15_9BACT</name>
<proteinExistence type="predicted"/>
<keyword evidence="1" id="KW-1133">Transmembrane helix</keyword>
<comment type="caution">
    <text evidence="2">The sequence shown here is derived from an EMBL/GenBank/DDBJ whole genome shotgun (WGS) entry which is preliminary data.</text>
</comment>
<dbReference type="PANTHER" id="PTHR34219:SF3">
    <property type="entry name" value="BLL7967 PROTEIN"/>
    <property type="match status" value="1"/>
</dbReference>
<keyword evidence="3" id="KW-1185">Reference proteome</keyword>
<evidence type="ECO:0000313" key="2">
    <source>
        <dbReference type="EMBL" id="MDR6240515.1"/>
    </source>
</evidence>
<feature type="transmembrane region" description="Helical" evidence="1">
    <location>
        <begin position="145"/>
        <end position="166"/>
    </location>
</feature>
<gene>
    <name evidence="2" type="ORF">HNQ88_003591</name>
</gene>
<keyword evidence="1" id="KW-0812">Transmembrane</keyword>
<dbReference type="Pfam" id="PF03929">
    <property type="entry name" value="PepSY_TM"/>
    <property type="match status" value="1"/>
</dbReference>
<accession>A0AAE3XQ15</accession>
<evidence type="ECO:0000313" key="3">
    <source>
        <dbReference type="Proteomes" id="UP001185092"/>
    </source>
</evidence>
<feature type="transmembrane region" description="Helical" evidence="1">
    <location>
        <begin position="197"/>
        <end position="217"/>
    </location>
</feature>
<dbReference type="Proteomes" id="UP001185092">
    <property type="component" value="Unassembled WGS sequence"/>
</dbReference>
<protein>
    <submittedName>
        <fullName evidence="2">Iron-regulated membrane protein</fullName>
    </submittedName>
</protein>